<sequence length="84" mass="9522">MRTNERRVKTINSIVVMLITALIFTFMILSSASKITKADSSTLDSIEKQIESLVELDYSPKQIKKIVKLTNKDKAYTLNTVMIV</sequence>
<gene>
    <name evidence="2" type="ORF">CNEO_10326</name>
</gene>
<protein>
    <submittedName>
        <fullName evidence="2">Uncharacterized protein</fullName>
    </submittedName>
</protein>
<feature type="transmembrane region" description="Helical" evidence="1">
    <location>
        <begin position="12"/>
        <end position="32"/>
    </location>
</feature>
<organism evidence="2 3">
    <name type="scientific">Clostridium neonatale</name>
    <dbReference type="NCBI Taxonomy" id="137838"/>
    <lineage>
        <taxon>Bacteria</taxon>
        <taxon>Bacillati</taxon>
        <taxon>Bacillota</taxon>
        <taxon>Clostridia</taxon>
        <taxon>Eubacteriales</taxon>
        <taxon>Clostridiaceae</taxon>
        <taxon>Clostridium</taxon>
    </lineage>
</organism>
<comment type="caution">
    <text evidence="2">The sequence shown here is derived from an EMBL/GenBank/DDBJ whole genome shotgun (WGS) entry which is preliminary data.</text>
</comment>
<dbReference type="EMBL" id="CAKJVE010000001">
    <property type="protein sequence ID" value="CAG9701855.1"/>
    <property type="molecule type" value="Genomic_DNA"/>
</dbReference>
<dbReference type="AlphaFoldDB" id="A0AA86JWR1"/>
<keyword evidence="1" id="KW-0812">Transmembrane</keyword>
<keyword evidence="1" id="KW-1133">Transmembrane helix</keyword>
<dbReference type="Proteomes" id="UP000789738">
    <property type="component" value="Unassembled WGS sequence"/>
</dbReference>
<evidence type="ECO:0000313" key="3">
    <source>
        <dbReference type="Proteomes" id="UP000789738"/>
    </source>
</evidence>
<name>A0AA86JWR1_9CLOT</name>
<dbReference type="RefSeq" id="WP_342350148.1">
    <property type="nucleotide sequence ID" value="NZ_CAKJVE010000001.1"/>
</dbReference>
<evidence type="ECO:0000256" key="1">
    <source>
        <dbReference type="SAM" id="Phobius"/>
    </source>
</evidence>
<evidence type="ECO:0000313" key="2">
    <source>
        <dbReference type="EMBL" id="CAG9701855.1"/>
    </source>
</evidence>
<proteinExistence type="predicted"/>
<reference evidence="2" key="1">
    <citation type="submission" date="2021-10" db="EMBL/GenBank/DDBJ databases">
        <authorList>
            <person name="Mesa V."/>
        </authorList>
    </citation>
    <scope>NUCLEOTIDE SEQUENCE</scope>
    <source>
        <strain evidence="2">CC3_PB</strain>
    </source>
</reference>
<keyword evidence="1" id="KW-0472">Membrane</keyword>
<accession>A0AA86JWR1</accession>